<proteinExistence type="predicted"/>
<protein>
    <submittedName>
        <fullName evidence="1">Uncharacterized protein</fullName>
    </submittedName>
</protein>
<dbReference type="EMBL" id="JARJCM010000040">
    <property type="protein sequence ID" value="KAJ7036918.1"/>
    <property type="molecule type" value="Genomic_DNA"/>
</dbReference>
<name>A0AAD6T2X2_9AGAR</name>
<accession>A0AAD6T2X2</accession>
<organism evidence="1 2">
    <name type="scientific">Mycena alexandri</name>
    <dbReference type="NCBI Taxonomy" id="1745969"/>
    <lineage>
        <taxon>Eukaryota</taxon>
        <taxon>Fungi</taxon>
        <taxon>Dikarya</taxon>
        <taxon>Basidiomycota</taxon>
        <taxon>Agaricomycotina</taxon>
        <taxon>Agaricomycetes</taxon>
        <taxon>Agaricomycetidae</taxon>
        <taxon>Agaricales</taxon>
        <taxon>Marasmiineae</taxon>
        <taxon>Mycenaceae</taxon>
        <taxon>Mycena</taxon>
    </lineage>
</organism>
<sequence>MVIASVPLEEFYKVVYWYKLQSRCLFFPPHIEPRAGAVFLTSPGDLPVEIAFITDCAVEDTGWKLASGTSPEPHVMKTGCTRFSATSLAGSLCRKIRYRGPKYSWFSQANYIFNSLSIDTNESDYVFIEQVEFRVHLSRTSATPATGYLFIRPFDMEETSMQPAYWSRDANGAEELCPRRARKLGFPDLEAFVTAWGQSWDGFVYSALRQFHQGKGFNPEDESMAQHLGYPRYRLSLERNCIDRLRSAASGEDPTRFMAQHGNTGVLKVVNAVETLPLKTGFHVRIVVGV</sequence>
<evidence type="ECO:0000313" key="1">
    <source>
        <dbReference type="EMBL" id="KAJ7036918.1"/>
    </source>
</evidence>
<comment type="caution">
    <text evidence="1">The sequence shown here is derived from an EMBL/GenBank/DDBJ whole genome shotgun (WGS) entry which is preliminary data.</text>
</comment>
<evidence type="ECO:0000313" key="2">
    <source>
        <dbReference type="Proteomes" id="UP001218188"/>
    </source>
</evidence>
<keyword evidence="2" id="KW-1185">Reference proteome</keyword>
<dbReference type="AlphaFoldDB" id="A0AAD6T2X2"/>
<reference evidence="1" key="1">
    <citation type="submission" date="2023-03" db="EMBL/GenBank/DDBJ databases">
        <title>Massive genome expansion in bonnet fungi (Mycena s.s.) driven by repeated elements and novel gene families across ecological guilds.</title>
        <authorList>
            <consortium name="Lawrence Berkeley National Laboratory"/>
            <person name="Harder C.B."/>
            <person name="Miyauchi S."/>
            <person name="Viragh M."/>
            <person name="Kuo A."/>
            <person name="Thoen E."/>
            <person name="Andreopoulos B."/>
            <person name="Lu D."/>
            <person name="Skrede I."/>
            <person name="Drula E."/>
            <person name="Henrissat B."/>
            <person name="Morin E."/>
            <person name="Kohler A."/>
            <person name="Barry K."/>
            <person name="LaButti K."/>
            <person name="Morin E."/>
            <person name="Salamov A."/>
            <person name="Lipzen A."/>
            <person name="Mereny Z."/>
            <person name="Hegedus B."/>
            <person name="Baldrian P."/>
            <person name="Stursova M."/>
            <person name="Weitz H."/>
            <person name="Taylor A."/>
            <person name="Grigoriev I.V."/>
            <person name="Nagy L.G."/>
            <person name="Martin F."/>
            <person name="Kauserud H."/>
        </authorList>
    </citation>
    <scope>NUCLEOTIDE SEQUENCE</scope>
    <source>
        <strain evidence="1">CBHHK200</strain>
    </source>
</reference>
<gene>
    <name evidence="1" type="ORF">C8F04DRAFT_457288</name>
</gene>
<dbReference type="Proteomes" id="UP001218188">
    <property type="component" value="Unassembled WGS sequence"/>
</dbReference>